<accession>A0A1F5KN25</accession>
<gene>
    <name evidence="3" type="ORF">A3B45_04450</name>
</gene>
<dbReference type="Pfam" id="PF02823">
    <property type="entry name" value="ATP-synt_DE_N"/>
    <property type="match status" value="1"/>
</dbReference>
<evidence type="ECO:0000313" key="4">
    <source>
        <dbReference type="Proteomes" id="UP000178565"/>
    </source>
</evidence>
<name>A0A1F5KN25_9BACT</name>
<organism evidence="3 4">
    <name type="scientific">Candidatus Daviesbacteria bacterium RIFCSPLOWO2_01_FULL_39_12</name>
    <dbReference type="NCBI Taxonomy" id="1797785"/>
    <lineage>
        <taxon>Bacteria</taxon>
        <taxon>Candidatus Daviesiibacteriota</taxon>
    </lineage>
</organism>
<protein>
    <recommendedName>
        <fullName evidence="2">ATP synthase F1 complex delta/epsilon subunit N-terminal domain-containing protein</fullName>
    </recommendedName>
</protein>
<evidence type="ECO:0000259" key="2">
    <source>
        <dbReference type="Pfam" id="PF02823"/>
    </source>
</evidence>
<reference evidence="3 4" key="1">
    <citation type="journal article" date="2016" name="Nat. Commun.">
        <title>Thousands of microbial genomes shed light on interconnected biogeochemical processes in an aquifer system.</title>
        <authorList>
            <person name="Anantharaman K."/>
            <person name="Brown C.T."/>
            <person name="Hug L.A."/>
            <person name="Sharon I."/>
            <person name="Castelle C.J."/>
            <person name="Probst A.J."/>
            <person name="Thomas B.C."/>
            <person name="Singh A."/>
            <person name="Wilkins M.J."/>
            <person name="Karaoz U."/>
            <person name="Brodie E.L."/>
            <person name="Williams K.H."/>
            <person name="Hubbard S.S."/>
            <person name="Banfield J.F."/>
        </authorList>
    </citation>
    <scope>NUCLEOTIDE SEQUENCE [LARGE SCALE GENOMIC DNA]</scope>
</reference>
<proteinExistence type="predicted"/>
<evidence type="ECO:0000313" key="3">
    <source>
        <dbReference type="EMBL" id="OGE42250.1"/>
    </source>
</evidence>
<dbReference type="STRING" id="1797785.A3B45_04450"/>
<dbReference type="EMBL" id="MFDM01000028">
    <property type="protein sequence ID" value="OGE42250.1"/>
    <property type="molecule type" value="Genomic_DNA"/>
</dbReference>
<dbReference type="AlphaFoldDB" id="A0A1F5KN25"/>
<evidence type="ECO:0000256" key="1">
    <source>
        <dbReference type="ARBA" id="ARBA00023196"/>
    </source>
</evidence>
<keyword evidence="1" id="KW-0066">ATP synthesis</keyword>
<sequence length="91" mass="10334">MADQPPKLNSLRVYIRDADKILFDGEVKAISFTNEMGVFDILPLHQNFISIVKEKLILHHQEGRKEEINIGGGVIKVYKNSVNVFLGIEKL</sequence>
<keyword evidence="1" id="KW-0139">CF(1)</keyword>
<comment type="caution">
    <text evidence="3">The sequence shown here is derived from an EMBL/GenBank/DDBJ whole genome shotgun (WGS) entry which is preliminary data.</text>
</comment>
<dbReference type="InterPro" id="IPR036771">
    <property type="entry name" value="ATPsynth_dsu/esu_N"/>
</dbReference>
<dbReference type="GO" id="GO:0015986">
    <property type="term" value="P:proton motive force-driven ATP synthesis"/>
    <property type="evidence" value="ECO:0007669"/>
    <property type="project" value="InterPro"/>
</dbReference>
<feature type="domain" description="ATP synthase F1 complex delta/epsilon subunit N-terminal" evidence="2">
    <location>
        <begin position="11"/>
        <end position="84"/>
    </location>
</feature>
<dbReference type="GO" id="GO:0045259">
    <property type="term" value="C:proton-transporting ATP synthase complex"/>
    <property type="evidence" value="ECO:0007669"/>
    <property type="project" value="UniProtKB-KW"/>
</dbReference>
<dbReference type="Gene3D" id="2.60.15.10">
    <property type="entry name" value="F0F1 ATP synthase delta/epsilon subunit, N-terminal"/>
    <property type="match status" value="1"/>
</dbReference>
<dbReference type="Proteomes" id="UP000178565">
    <property type="component" value="Unassembled WGS sequence"/>
</dbReference>
<dbReference type="SUPFAM" id="SSF51344">
    <property type="entry name" value="Epsilon subunit of F1F0-ATP synthase N-terminal domain"/>
    <property type="match status" value="1"/>
</dbReference>
<dbReference type="InterPro" id="IPR020546">
    <property type="entry name" value="ATP_synth_F1_dsu/esu_N"/>
</dbReference>